<keyword evidence="4" id="KW-1185">Reference proteome</keyword>
<dbReference type="Proteomes" id="UP000305675">
    <property type="component" value="Unassembled WGS sequence"/>
</dbReference>
<dbReference type="AlphaFoldDB" id="A0A4U1BKX9"/>
<feature type="domain" description="TNase-like" evidence="2">
    <location>
        <begin position="24"/>
        <end position="131"/>
    </location>
</feature>
<sequence>MFIRPWMGLMLVPMLAVAGKDYGAAQVTAVTSIYDADTFRVNIDGWPAVAGERIPVRVKGVDAPELRGQCDMEKQLARQAKQFTVRQLRQAKQIELKHIERGKYFRLLAEVWIDGKSLSEELIKAGHAKTYAGGGRQSWCL</sequence>
<dbReference type="InterPro" id="IPR035437">
    <property type="entry name" value="SNase_OB-fold_sf"/>
</dbReference>
<name>A0A4U1BKX9_9GAMM</name>
<dbReference type="EMBL" id="SWCJ01000012">
    <property type="protein sequence ID" value="TKB53321.1"/>
    <property type="molecule type" value="Genomic_DNA"/>
</dbReference>
<gene>
    <name evidence="3" type="ORF">FCL42_14730</name>
</gene>
<dbReference type="OrthoDB" id="309040at2"/>
<protein>
    <submittedName>
        <fullName evidence="3">Thermonuclease family protein</fullName>
    </submittedName>
</protein>
<dbReference type="Pfam" id="PF00565">
    <property type="entry name" value="SNase"/>
    <property type="match status" value="1"/>
</dbReference>
<evidence type="ECO:0000313" key="4">
    <source>
        <dbReference type="Proteomes" id="UP000305675"/>
    </source>
</evidence>
<feature type="chain" id="PRO_5020571002" evidence="1">
    <location>
        <begin position="19"/>
        <end position="141"/>
    </location>
</feature>
<dbReference type="SMART" id="SM00318">
    <property type="entry name" value="SNc"/>
    <property type="match status" value="1"/>
</dbReference>
<evidence type="ECO:0000313" key="3">
    <source>
        <dbReference type="EMBL" id="TKB53321.1"/>
    </source>
</evidence>
<reference evidence="3 4" key="1">
    <citation type="submission" date="2019-04" db="EMBL/GenBank/DDBJ databases">
        <authorList>
            <person name="Hwang J.C."/>
        </authorList>
    </citation>
    <scope>NUCLEOTIDE SEQUENCE [LARGE SCALE GENOMIC DNA]</scope>
    <source>
        <strain evidence="3 4">IMCC35002</strain>
    </source>
</reference>
<dbReference type="PROSITE" id="PS50830">
    <property type="entry name" value="TNASE_3"/>
    <property type="match status" value="1"/>
</dbReference>
<dbReference type="InterPro" id="IPR016071">
    <property type="entry name" value="Staphylococal_nuclease_OB-fold"/>
</dbReference>
<keyword evidence="1" id="KW-0732">Signal</keyword>
<evidence type="ECO:0000259" key="2">
    <source>
        <dbReference type="PROSITE" id="PS50830"/>
    </source>
</evidence>
<comment type="caution">
    <text evidence="3">The sequence shown here is derived from an EMBL/GenBank/DDBJ whole genome shotgun (WGS) entry which is preliminary data.</text>
</comment>
<organism evidence="3 4">
    <name type="scientific">Ferrimonas aestuarii</name>
    <dbReference type="NCBI Taxonomy" id="2569539"/>
    <lineage>
        <taxon>Bacteria</taxon>
        <taxon>Pseudomonadati</taxon>
        <taxon>Pseudomonadota</taxon>
        <taxon>Gammaproteobacteria</taxon>
        <taxon>Alteromonadales</taxon>
        <taxon>Ferrimonadaceae</taxon>
        <taxon>Ferrimonas</taxon>
    </lineage>
</organism>
<dbReference type="Gene3D" id="2.40.50.90">
    <property type="match status" value="1"/>
</dbReference>
<dbReference type="SUPFAM" id="SSF50199">
    <property type="entry name" value="Staphylococcal nuclease"/>
    <property type="match status" value="1"/>
</dbReference>
<dbReference type="RefSeq" id="WP_136864189.1">
    <property type="nucleotide sequence ID" value="NZ_SWCJ01000012.1"/>
</dbReference>
<evidence type="ECO:0000256" key="1">
    <source>
        <dbReference type="SAM" id="SignalP"/>
    </source>
</evidence>
<feature type="signal peptide" evidence="1">
    <location>
        <begin position="1"/>
        <end position="18"/>
    </location>
</feature>
<accession>A0A4U1BKX9</accession>
<proteinExistence type="predicted"/>